<name>A0A1H0FPI8_9PSED</name>
<gene>
    <name evidence="1" type="ORF">SAMN05216193_106283</name>
</gene>
<keyword evidence="2" id="KW-1185">Reference proteome</keyword>
<evidence type="ECO:0008006" key="3">
    <source>
        <dbReference type="Google" id="ProtNLM"/>
    </source>
</evidence>
<dbReference type="STRING" id="198616.SAMN05216193_106283"/>
<dbReference type="AlphaFoldDB" id="A0A1H0FPI8"/>
<accession>A0A1H0FPI8</accession>
<evidence type="ECO:0000313" key="2">
    <source>
        <dbReference type="Proteomes" id="UP000242957"/>
    </source>
</evidence>
<organism evidence="1 2">
    <name type="scientific">Pseudomonas jinjuensis</name>
    <dbReference type="NCBI Taxonomy" id="198616"/>
    <lineage>
        <taxon>Bacteria</taxon>
        <taxon>Pseudomonadati</taxon>
        <taxon>Pseudomonadota</taxon>
        <taxon>Gammaproteobacteria</taxon>
        <taxon>Pseudomonadales</taxon>
        <taxon>Pseudomonadaceae</taxon>
        <taxon>Pseudomonas</taxon>
    </lineage>
</organism>
<dbReference type="OrthoDB" id="6935107at2"/>
<sequence length="93" mass="10104">MLTATITGGLTSFLSTTPEGHRYCTIYSDEARRSVRALVLNDTHAELISKLPKHARLTVTGQLRSKGAIGPSGQTLAYLSIVVQTMKIHGEHQ</sequence>
<dbReference type="EMBL" id="FNIJ01000006">
    <property type="protein sequence ID" value="SDN96514.1"/>
    <property type="molecule type" value="Genomic_DNA"/>
</dbReference>
<dbReference type="Proteomes" id="UP000242957">
    <property type="component" value="Unassembled WGS sequence"/>
</dbReference>
<evidence type="ECO:0000313" key="1">
    <source>
        <dbReference type="EMBL" id="SDN96514.1"/>
    </source>
</evidence>
<reference evidence="2" key="1">
    <citation type="submission" date="2016-10" db="EMBL/GenBank/DDBJ databases">
        <authorList>
            <person name="Varghese N."/>
            <person name="Submissions S."/>
        </authorList>
    </citation>
    <scope>NUCLEOTIDE SEQUENCE [LARGE SCALE GENOMIC DNA]</scope>
    <source>
        <strain evidence="2">JCM 21621</strain>
    </source>
</reference>
<dbReference type="RefSeq" id="WP_041014701.1">
    <property type="nucleotide sequence ID" value="NZ_FNIJ01000006.1"/>
</dbReference>
<protein>
    <recommendedName>
        <fullName evidence="3">Single-strand binding protein family protein</fullName>
    </recommendedName>
</protein>
<proteinExistence type="predicted"/>